<evidence type="ECO:0008006" key="13">
    <source>
        <dbReference type="Google" id="ProtNLM"/>
    </source>
</evidence>
<dbReference type="InterPro" id="IPR001846">
    <property type="entry name" value="VWF_type-D"/>
</dbReference>
<keyword evidence="12" id="KW-1185">Reference proteome</keyword>
<dbReference type="SUPFAM" id="SSF57567">
    <property type="entry name" value="Serine protease inhibitors"/>
    <property type="match status" value="1"/>
</dbReference>
<dbReference type="PANTHER" id="PTHR11339">
    <property type="entry name" value="EXTRACELLULAR MATRIX GLYCOPROTEIN RELATED"/>
    <property type="match status" value="1"/>
</dbReference>
<dbReference type="InterPro" id="IPR014853">
    <property type="entry name" value="VWF/SSPO/ZAN-like_Cys-rich_dom"/>
</dbReference>
<keyword evidence="4 6" id="KW-1015">Disulfide bond</keyword>
<dbReference type="InterPro" id="IPR006207">
    <property type="entry name" value="Cys_knot_C"/>
</dbReference>
<evidence type="ECO:0000256" key="4">
    <source>
        <dbReference type="ARBA" id="ARBA00023157"/>
    </source>
</evidence>
<dbReference type="SMART" id="SM00041">
    <property type="entry name" value="CT"/>
    <property type="match status" value="1"/>
</dbReference>
<accession>A0A8C5SRJ0</accession>
<evidence type="ECO:0000256" key="6">
    <source>
        <dbReference type="PROSITE-ProRule" id="PRU00039"/>
    </source>
</evidence>
<dbReference type="PROSITE" id="PS51233">
    <property type="entry name" value="VWFD"/>
    <property type="match status" value="1"/>
</dbReference>
<dbReference type="Gene3D" id="2.10.25.10">
    <property type="entry name" value="Laminin"/>
    <property type="match status" value="1"/>
</dbReference>
<dbReference type="AlphaFoldDB" id="A0A8C5SRJ0"/>
<evidence type="ECO:0000259" key="8">
    <source>
        <dbReference type="PROSITE" id="PS01225"/>
    </source>
</evidence>
<keyword evidence="3" id="KW-0677">Repeat</keyword>
<feature type="domain" description="CTCK" evidence="8">
    <location>
        <begin position="674"/>
        <end position="761"/>
    </location>
</feature>
<dbReference type="SMART" id="SM00832">
    <property type="entry name" value="C8"/>
    <property type="match status" value="1"/>
</dbReference>
<protein>
    <recommendedName>
        <fullName evidence="13">Mucin-2</fullName>
    </recommendedName>
</protein>
<evidence type="ECO:0000256" key="1">
    <source>
        <dbReference type="ARBA" id="ARBA00004613"/>
    </source>
</evidence>
<dbReference type="InterPro" id="IPR006208">
    <property type="entry name" value="Glyco_hormone_CN"/>
</dbReference>
<dbReference type="Proteomes" id="UP000694406">
    <property type="component" value="Unplaced"/>
</dbReference>
<evidence type="ECO:0000259" key="10">
    <source>
        <dbReference type="PROSITE" id="PS51233"/>
    </source>
</evidence>
<feature type="domain" description="VWFC" evidence="9">
    <location>
        <begin position="448"/>
        <end position="518"/>
    </location>
</feature>
<feature type="disulfide bond" evidence="6">
    <location>
        <begin position="703"/>
        <end position="755"/>
    </location>
</feature>
<dbReference type="PROSITE" id="PS01225">
    <property type="entry name" value="CTCK_2"/>
    <property type="match status" value="1"/>
</dbReference>
<dbReference type="SMART" id="SM00216">
    <property type="entry name" value="VWD"/>
    <property type="match status" value="1"/>
</dbReference>
<dbReference type="InterPro" id="IPR036084">
    <property type="entry name" value="Ser_inhib-like_sf"/>
</dbReference>
<name>A0A8C5SRJ0_LATLA</name>
<dbReference type="InterPro" id="IPR050780">
    <property type="entry name" value="Mucin_vWF_Thrombospondin_sf"/>
</dbReference>
<dbReference type="PANTHER" id="PTHR11339:SF402">
    <property type="entry name" value="VWFD DOMAIN-CONTAINING PROTEIN"/>
    <property type="match status" value="1"/>
</dbReference>
<dbReference type="Ensembl" id="ENSLLTT00000022313.1">
    <property type="protein sequence ID" value="ENSLLTP00000021515.1"/>
    <property type="gene ID" value="ENSLLTG00000016046.1"/>
</dbReference>
<dbReference type="Pfam" id="PF00007">
    <property type="entry name" value="Cys_knot"/>
    <property type="match status" value="1"/>
</dbReference>
<organism evidence="11 12">
    <name type="scientific">Laticauda laticaudata</name>
    <name type="common">Blue-ringed sea krait</name>
    <name type="synonym">Blue-lipped sea krait</name>
    <dbReference type="NCBI Taxonomy" id="8630"/>
    <lineage>
        <taxon>Eukaryota</taxon>
        <taxon>Metazoa</taxon>
        <taxon>Chordata</taxon>
        <taxon>Craniata</taxon>
        <taxon>Vertebrata</taxon>
        <taxon>Euteleostomi</taxon>
        <taxon>Lepidosauria</taxon>
        <taxon>Squamata</taxon>
        <taxon>Bifurcata</taxon>
        <taxon>Unidentata</taxon>
        <taxon>Episquamata</taxon>
        <taxon>Toxicofera</taxon>
        <taxon>Serpentes</taxon>
        <taxon>Colubroidea</taxon>
        <taxon>Elapidae</taxon>
        <taxon>Laticaudinae</taxon>
        <taxon>Laticauda</taxon>
    </lineage>
</organism>
<evidence type="ECO:0000256" key="7">
    <source>
        <dbReference type="SAM" id="MobiDB-lite"/>
    </source>
</evidence>
<evidence type="ECO:0000256" key="3">
    <source>
        <dbReference type="ARBA" id="ARBA00022737"/>
    </source>
</evidence>
<feature type="domain" description="VWFC" evidence="9">
    <location>
        <begin position="554"/>
        <end position="603"/>
    </location>
</feature>
<dbReference type="PROSITE" id="PS01185">
    <property type="entry name" value="CTCK_1"/>
    <property type="match status" value="1"/>
</dbReference>
<dbReference type="Pfam" id="PF08742">
    <property type="entry name" value="C8"/>
    <property type="match status" value="1"/>
</dbReference>
<keyword evidence="5" id="KW-0325">Glycoprotein</keyword>
<dbReference type="GO" id="GO:0005576">
    <property type="term" value="C:extracellular region"/>
    <property type="evidence" value="ECO:0007669"/>
    <property type="project" value="UniProtKB-SubCell"/>
</dbReference>
<evidence type="ECO:0000256" key="5">
    <source>
        <dbReference type="ARBA" id="ARBA00023180"/>
    </source>
</evidence>
<dbReference type="Pfam" id="PF00094">
    <property type="entry name" value="VWD"/>
    <property type="match status" value="1"/>
</dbReference>
<feature type="region of interest" description="Disordered" evidence="7">
    <location>
        <begin position="769"/>
        <end position="792"/>
    </location>
</feature>
<evidence type="ECO:0000259" key="9">
    <source>
        <dbReference type="PROSITE" id="PS50184"/>
    </source>
</evidence>
<feature type="disulfide bond" evidence="6">
    <location>
        <begin position="699"/>
        <end position="753"/>
    </location>
</feature>
<keyword evidence="2" id="KW-0964">Secreted</keyword>
<comment type="subcellular location">
    <subcellularLocation>
        <location evidence="1">Secreted</location>
    </subcellularLocation>
</comment>
<reference evidence="11" key="1">
    <citation type="submission" date="2025-08" db="UniProtKB">
        <authorList>
            <consortium name="Ensembl"/>
        </authorList>
    </citation>
    <scope>IDENTIFICATION</scope>
</reference>
<reference evidence="11" key="2">
    <citation type="submission" date="2025-09" db="UniProtKB">
        <authorList>
            <consortium name="Ensembl"/>
        </authorList>
    </citation>
    <scope>IDENTIFICATION</scope>
</reference>
<evidence type="ECO:0000313" key="12">
    <source>
        <dbReference type="Proteomes" id="UP000694406"/>
    </source>
</evidence>
<dbReference type="InterPro" id="IPR001007">
    <property type="entry name" value="VWF_dom"/>
</dbReference>
<dbReference type="CDD" id="cd19941">
    <property type="entry name" value="TIL"/>
    <property type="match status" value="1"/>
</dbReference>
<dbReference type="PROSITE" id="PS50184">
    <property type="entry name" value="VWFC_2"/>
    <property type="match status" value="2"/>
</dbReference>
<proteinExistence type="predicted"/>
<feature type="disulfide bond" evidence="6">
    <location>
        <begin position="688"/>
        <end position="737"/>
    </location>
</feature>
<comment type="caution">
    <text evidence="6">Lacks conserved residue(s) required for the propagation of feature annotation.</text>
</comment>
<feature type="domain" description="VWFD" evidence="10">
    <location>
        <begin position="125"/>
        <end position="308"/>
    </location>
</feature>
<evidence type="ECO:0000313" key="11">
    <source>
        <dbReference type="Ensembl" id="ENSLLTP00000021515.1"/>
    </source>
</evidence>
<dbReference type="GeneTree" id="ENSGT00940000163235"/>
<evidence type="ECO:0000256" key="2">
    <source>
        <dbReference type="ARBA" id="ARBA00022525"/>
    </source>
</evidence>
<sequence>CTRVCHVQECTTRKSVPSQWIGLVDLQDPFQLCFSVKLVLLIHSYIACLARIIKRDMFFSLLSQVQPGESGGICNCTELVCVTGSIWERHPVKCDKSSKPTCVNGLAPIEVFDENGCCSHWECDCYCTGWGDPHYMTFDGLYYSYQGNCTYVLMEEINPTTHNFGVYIDNYHCDPAQSVSCTRTLTIKHEFQEVRLKTVKLVPLKVEVTVNHVAVALPYEKYSMKLYKAGINHVVELHGLKINVTYNGMAFTIRMPYSNFANNTQGQCGKCNNNIHDDCMLRNGTVIPSCEIMADDWIIYDPEKPHCKHMSPPPPPPPPLFSCKPSSLCDIFQKCHHLVDFKSYYDACVFDSCRVPNQFMECASLQIYAATCADQGVCIDWRGHTKKACPNICPPNKVYKPCGPAIEETCKSGLTGQNQTKQIEGCFCPEGTKLYDTATDVCVETCGCVGPDNIPRKFGENFQFDCKDCICLEGGSGIICESQKCPIPVREVQCEGEGYQKITKINPDDKCCSDTVCVCNTTQCITKPPQCEPGFLAVANITEEHCCPSYDCSNQCQQCTCTNKQNRTTLLNIIECKNIPCNVKCQEGYSPILHPGDCCPICMQTSCVIRTIENDIVILRPGENQNDPKDNCTIYSCMWIHRQLISSTSVMKCPTFDENRCQPVSILMAVTPSCSASQTMDYINYNGCRSEALVPVTQCEGRCGTFSIYSPEANSMTHKCSCCRESKTAKREIMLLCPGGRRKKHSYIHVEHCECLNTECGDERSSSEEYREDKEIITQPPQAIRNRSRKAL</sequence>